<feature type="transmembrane region" description="Helical" evidence="1">
    <location>
        <begin position="69"/>
        <end position="88"/>
    </location>
</feature>
<gene>
    <name evidence="2" type="ORF">SAMN05444584_0888</name>
</gene>
<evidence type="ECO:0000313" key="2">
    <source>
        <dbReference type="EMBL" id="SNQ28957.1"/>
    </source>
</evidence>
<keyword evidence="3" id="KW-1185">Reference proteome</keyword>
<dbReference type="OrthoDB" id="881941at2"/>
<feature type="transmembrane region" description="Helical" evidence="1">
    <location>
        <begin position="44"/>
        <end position="62"/>
    </location>
</feature>
<protein>
    <recommendedName>
        <fullName evidence="4">DoxX-like family protein</fullName>
    </recommendedName>
</protein>
<feature type="transmembrane region" description="Helical" evidence="1">
    <location>
        <begin position="9"/>
        <end position="32"/>
    </location>
</feature>
<name>A0A217EF43_9GAMM</name>
<dbReference type="AlphaFoldDB" id="A0A217EF43"/>
<accession>A0A217EF43</accession>
<proteinExistence type="predicted"/>
<organism evidence="2 3">
    <name type="scientific">Acinetobacter apis</name>
    <dbReference type="NCBI Taxonomy" id="1229165"/>
    <lineage>
        <taxon>Bacteria</taxon>
        <taxon>Pseudomonadati</taxon>
        <taxon>Pseudomonadota</taxon>
        <taxon>Gammaproteobacteria</taxon>
        <taxon>Moraxellales</taxon>
        <taxon>Moraxellaceae</taxon>
        <taxon>Acinetobacter</taxon>
    </lineage>
</organism>
<evidence type="ECO:0000256" key="1">
    <source>
        <dbReference type="SAM" id="Phobius"/>
    </source>
</evidence>
<feature type="transmembrane region" description="Helical" evidence="1">
    <location>
        <begin position="94"/>
        <end position="116"/>
    </location>
</feature>
<dbReference type="EMBL" id="FZLN01000001">
    <property type="protein sequence ID" value="SNQ28957.1"/>
    <property type="molecule type" value="Genomic_DNA"/>
</dbReference>
<evidence type="ECO:0000313" key="3">
    <source>
        <dbReference type="Proteomes" id="UP000243463"/>
    </source>
</evidence>
<evidence type="ECO:0008006" key="4">
    <source>
        <dbReference type="Google" id="ProtNLM"/>
    </source>
</evidence>
<reference evidence="3" key="1">
    <citation type="submission" date="2017-06" db="EMBL/GenBank/DDBJ databases">
        <authorList>
            <person name="Varghese N."/>
            <person name="Submissions S."/>
        </authorList>
    </citation>
    <scope>NUCLEOTIDE SEQUENCE [LARGE SCALE GENOMIC DNA]</scope>
    <source>
        <strain evidence="3">ANC 5114</strain>
    </source>
</reference>
<keyword evidence="1" id="KW-1133">Transmembrane helix</keyword>
<dbReference type="RefSeq" id="WP_088823387.1">
    <property type="nucleotide sequence ID" value="NZ_FZLN01000001.1"/>
</dbReference>
<keyword evidence="1" id="KW-0472">Membrane</keyword>
<keyword evidence="1" id="KW-0812">Transmembrane</keyword>
<sequence length="126" mass="14568">MKHELSIRVIYALCLTGAAFNHLKTVLMHGLFWDYHHAPIFARFFWTSLTFLDPLAVILLFLKPKAGLILTFLIIFVDVIHNTGILIYEKRDMLNSVQIAQCMFLCFVCVTIHIPWKAHQLKIING</sequence>
<dbReference type="Proteomes" id="UP000243463">
    <property type="component" value="Unassembled WGS sequence"/>
</dbReference>